<feature type="transmembrane region" description="Helical" evidence="12">
    <location>
        <begin position="179"/>
        <end position="201"/>
    </location>
</feature>
<evidence type="ECO:0000256" key="2">
    <source>
        <dbReference type="ARBA" id="ARBA00022448"/>
    </source>
</evidence>
<feature type="transmembrane region" description="Helical" evidence="12">
    <location>
        <begin position="39"/>
        <end position="58"/>
    </location>
</feature>
<reference evidence="13" key="1">
    <citation type="submission" date="2016-04" db="EMBL/GenBank/DDBJ databases">
        <authorList>
            <person name="Evans L.H."/>
            <person name="Alamgir A."/>
            <person name="Owens N."/>
            <person name="Weber N.D."/>
            <person name="Virtaneva K."/>
            <person name="Barbian K."/>
            <person name="Babar A."/>
            <person name="Rosenke K."/>
        </authorList>
    </citation>
    <scope>NUCLEOTIDE SEQUENCE</scope>
    <source>
        <strain evidence="13">86</strain>
    </source>
</reference>
<proteinExistence type="inferred from homology"/>
<feature type="binding site" evidence="11">
    <location>
        <position position="432"/>
    </location>
    <ligand>
        <name>K(+)</name>
        <dbReference type="ChEBI" id="CHEBI:29103"/>
    </ligand>
</feature>
<keyword evidence="10" id="KW-0997">Cell inner membrane</keyword>
<feature type="transmembrane region" description="Helical" evidence="12">
    <location>
        <begin position="393"/>
        <end position="416"/>
    </location>
</feature>
<comment type="subcellular location">
    <subcellularLocation>
        <location evidence="10">Cell inner membrane</location>
        <topology evidence="10">Multi-pass membrane protein</topology>
    </subcellularLocation>
    <subcellularLocation>
        <location evidence="1">Cell membrane</location>
        <topology evidence="1">Multi-pass membrane protein</topology>
    </subcellularLocation>
</comment>
<comment type="function">
    <text evidence="10">Low-affinity potassium transport system. Interacts with Trk system potassium uptake protein TrkA.</text>
</comment>
<evidence type="ECO:0000256" key="5">
    <source>
        <dbReference type="ARBA" id="ARBA00022692"/>
    </source>
</evidence>
<evidence type="ECO:0000256" key="6">
    <source>
        <dbReference type="ARBA" id="ARBA00022958"/>
    </source>
</evidence>
<feature type="transmembrane region" description="Helical" evidence="12">
    <location>
        <begin position="133"/>
        <end position="153"/>
    </location>
</feature>
<dbReference type="PIRSF" id="PIRSF006247">
    <property type="entry name" value="TrkH"/>
    <property type="match status" value="1"/>
</dbReference>
<feature type="transmembrane region" description="Helical" evidence="12">
    <location>
        <begin position="269"/>
        <end position="291"/>
    </location>
</feature>
<keyword evidence="5 12" id="KW-0812">Transmembrane</keyword>
<feature type="transmembrane region" description="Helical" evidence="12">
    <location>
        <begin position="297"/>
        <end position="319"/>
    </location>
</feature>
<evidence type="ECO:0000313" key="13">
    <source>
        <dbReference type="EMBL" id="SBW02655.1"/>
    </source>
</evidence>
<protein>
    <recommendedName>
        <fullName evidence="10">Trk system potassium uptake protein</fullName>
    </recommendedName>
</protein>
<gene>
    <name evidence="13" type="ORF">KL86APRO_11624</name>
</gene>
<feature type="binding site" evidence="11">
    <location>
        <position position="112"/>
    </location>
    <ligand>
        <name>K(+)</name>
        <dbReference type="ChEBI" id="CHEBI:29103"/>
    </ligand>
</feature>
<keyword evidence="6 10" id="KW-0630">Potassium</keyword>
<dbReference type="Pfam" id="PF02386">
    <property type="entry name" value="TrkH"/>
    <property type="match status" value="2"/>
</dbReference>
<comment type="similarity">
    <text evidence="10">Belongs to the TrkH potassium transport family.</text>
</comment>
<keyword evidence="11" id="KW-0479">Metal-binding</keyword>
<name>A0A212JTL9_9PROT</name>
<keyword evidence="2 10" id="KW-0813">Transport</keyword>
<keyword evidence="7 12" id="KW-1133">Transmembrane helix</keyword>
<evidence type="ECO:0000256" key="12">
    <source>
        <dbReference type="SAM" id="Phobius"/>
    </source>
</evidence>
<keyword evidence="4 10" id="KW-0633">Potassium transport</keyword>
<keyword evidence="9 10" id="KW-0472">Membrane</keyword>
<feature type="binding site" evidence="11">
    <location>
        <position position="111"/>
    </location>
    <ligand>
        <name>K(+)</name>
        <dbReference type="ChEBI" id="CHEBI:29103"/>
    </ligand>
</feature>
<feature type="transmembrane region" description="Helical" evidence="12">
    <location>
        <begin position="70"/>
        <end position="91"/>
    </location>
</feature>
<dbReference type="GO" id="GO:0046872">
    <property type="term" value="F:metal ion binding"/>
    <property type="evidence" value="ECO:0007669"/>
    <property type="project" value="UniProtKB-KW"/>
</dbReference>
<evidence type="ECO:0000256" key="4">
    <source>
        <dbReference type="ARBA" id="ARBA00022538"/>
    </source>
</evidence>
<evidence type="ECO:0000256" key="10">
    <source>
        <dbReference type="PIRNR" id="PIRNR006247"/>
    </source>
</evidence>
<dbReference type="AlphaFoldDB" id="A0A212JTL9"/>
<feature type="binding site" evidence="11">
    <location>
        <position position="219"/>
    </location>
    <ligand>
        <name>K(+)</name>
        <dbReference type="ChEBI" id="CHEBI:29103"/>
    </ligand>
</feature>
<evidence type="ECO:0000256" key="11">
    <source>
        <dbReference type="PIRSR" id="PIRSR006247-1"/>
    </source>
</evidence>
<dbReference type="GO" id="GO:0015379">
    <property type="term" value="F:potassium:chloride symporter activity"/>
    <property type="evidence" value="ECO:0007669"/>
    <property type="project" value="InterPro"/>
</dbReference>
<keyword evidence="8 10" id="KW-0406">Ion transport</keyword>
<dbReference type="GO" id="GO:0005886">
    <property type="term" value="C:plasma membrane"/>
    <property type="evidence" value="ECO:0007669"/>
    <property type="project" value="UniProtKB-SubCell"/>
</dbReference>
<dbReference type="InterPro" id="IPR004772">
    <property type="entry name" value="TrkH"/>
</dbReference>
<accession>A0A212JTL9</accession>
<keyword evidence="3 10" id="KW-1003">Cell membrane</keyword>
<feature type="transmembrane region" description="Helical" evidence="12">
    <location>
        <begin position="235"/>
        <end position="257"/>
    </location>
</feature>
<dbReference type="PANTHER" id="PTHR32024">
    <property type="entry name" value="TRK SYSTEM POTASSIUM UPTAKE PROTEIN TRKG-RELATED"/>
    <property type="match status" value="1"/>
</dbReference>
<evidence type="ECO:0000256" key="8">
    <source>
        <dbReference type="ARBA" id="ARBA00023065"/>
    </source>
</evidence>
<dbReference type="PANTHER" id="PTHR32024:SF3">
    <property type="entry name" value="TRK SYSTEM POTASSIUM UPTAKE PROTEIN"/>
    <property type="match status" value="1"/>
</dbReference>
<organism evidence="13">
    <name type="scientific">uncultured Alphaproteobacteria bacterium</name>
    <dbReference type="NCBI Taxonomy" id="91750"/>
    <lineage>
        <taxon>Bacteria</taxon>
        <taxon>Pseudomonadati</taxon>
        <taxon>Pseudomonadota</taxon>
        <taxon>Alphaproteobacteria</taxon>
        <taxon>environmental samples</taxon>
    </lineage>
</organism>
<dbReference type="InterPro" id="IPR003445">
    <property type="entry name" value="Cat_transpt"/>
</dbReference>
<evidence type="ECO:0000256" key="1">
    <source>
        <dbReference type="ARBA" id="ARBA00004651"/>
    </source>
</evidence>
<dbReference type="EMBL" id="FLUO01000001">
    <property type="protein sequence ID" value="SBW02655.1"/>
    <property type="molecule type" value="Genomic_DNA"/>
</dbReference>
<evidence type="ECO:0000256" key="7">
    <source>
        <dbReference type="ARBA" id="ARBA00022989"/>
    </source>
</evidence>
<evidence type="ECO:0000256" key="3">
    <source>
        <dbReference type="ARBA" id="ARBA00022475"/>
    </source>
</evidence>
<feature type="binding site" evidence="11">
    <location>
        <position position="431"/>
    </location>
    <ligand>
        <name>K(+)</name>
        <dbReference type="ChEBI" id="CHEBI:29103"/>
    </ligand>
</feature>
<sequence length="482" mass="50891">MLDIRPVLYVVGLLLLVLAAAMALPVALSFADGGGDGVVFAAAAAVTVFFALALILSCEGPRRRLNLRHVFLLTAVTWGVLPLFAALPFSFGSARLDYTDAVFEAMSGLTTTGSSVIADLLGQSRATLLWRSLLQWLGGIGIVLMAVTLLPMLRVGGMQVFKTEAFDTPDKVFARVSPVALQLALIYAVLTAVWIGLYWAAGMNGFDAVNHAMTTLATGGFSTRPESLSYWPGPAVPAVATLGMIAAALPFTLYLQLARGGRRHIDVDSQIAAFLAIVAIATAVIAAWLVVGNGYDLEAAAGGAAFHVVSIITGTGFLITDVQLWGPLPVALLFVLQYVGGCAGSTTCGFKVFRFQVLYAAAKVQVARMLRPHIVLLPRYNGRPLQAGVTDSVMAFFFLYALSVAWLTVGLSLLGLDFTTALSGASTAISNVGPGFGDIIGPQGGFATLPDAAKWMLTVGMLLGRLEILSVLVLFQRAFWQE</sequence>
<evidence type="ECO:0000256" key="9">
    <source>
        <dbReference type="ARBA" id="ARBA00023136"/>
    </source>
</evidence>
<feature type="binding site" evidence="11">
    <location>
        <position position="315"/>
    </location>
    <ligand>
        <name>K(+)</name>
        <dbReference type="ChEBI" id="CHEBI:29103"/>
    </ligand>
</feature>